<reference evidence="1 2" key="1">
    <citation type="submission" date="2024-01" db="EMBL/GenBank/DDBJ databases">
        <title>Roseobacter fucihabitans sp. nov., isolated from the brown alga Fucus spiralis.</title>
        <authorList>
            <person name="Hahnke S."/>
            <person name="Berger M."/>
            <person name="Schlingloff A."/>
            <person name="Athale I."/>
            <person name="Neumann-Schaal M."/>
            <person name="Adenaya A."/>
            <person name="Poehlein A."/>
            <person name="Daniel R."/>
            <person name="Pertersen J."/>
            <person name="Brinkhoff T."/>
        </authorList>
    </citation>
    <scope>NUCLEOTIDE SEQUENCE [LARGE SCALE GENOMIC DNA]</scope>
    <source>
        <strain evidence="1 2">B14</strain>
        <plasmid evidence="1 2">pROLI83</plasmid>
    </source>
</reference>
<organism evidence="1 2">
    <name type="scientific">Roseobacter fucihabitans</name>
    <dbReference type="NCBI Taxonomy" id="1537242"/>
    <lineage>
        <taxon>Bacteria</taxon>
        <taxon>Pseudomonadati</taxon>
        <taxon>Pseudomonadota</taxon>
        <taxon>Alphaproteobacteria</taxon>
        <taxon>Rhodobacterales</taxon>
        <taxon>Roseobacteraceae</taxon>
        <taxon>Roseobacter</taxon>
    </lineage>
</organism>
<evidence type="ECO:0000313" key="2">
    <source>
        <dbReference type="Proteomes" id="UP001318682"/>
    </source>
</evidence>
<geneLocation type="plasmid" evidence="1 2">
    <name>pROLI83</name>
</geneLocation>
<accession>A0ABZ2BZW5</accession>
<dbReference type="EMBL" id="CP143425">
    <property type="protein sequence ID" value="WVX51604.1"/>
    <property type="molecule type" value="Genomic_DNA"/>
</dbReference>
<gene>
    <name evidence="1" type="ORF">ROLI_047060</name>
</gene>
<protein>
    <submittedName>
        <fullName evidence="1">Uncharacterized protein</fullName>
    </submittedName>
</protein>
<keyword evidence="1" id="KW-0614">Plasmid</keyword>
<keyword evidence="2" id="KW-1185">Reference proteome</keyword>
<proteinExistence type="predicted"/>
<name>A0ABZ2BZW5_9RHOB</name>
<sequence length="81" mass="9304">MATIVKTTMVSTGPIIVRRRARIRADSSHLPGAEPKRVHARAVKRIFDRETGELVGWLYEWNTGSLVPRWKSEARKDVVYE</sequence>
<evidence type="ECO:0000313" key="1">
    <source>
        <dbReference type="EMBL" id="WVX51604.1"/>
    </source>
</evidence>
<dbReference type="Proteomes" id="UP001318682">
    <property type="component" value="Plasmid pROLI83"/>
</dbReference>